<reference evidence="1 2" key="1">
    <citation type="submission" date="2019-08" db="EMBL/GenBank/DDBJ databases">
        <title>A chromosome-level genome assembly, high-density linkage maps, and genome scans reveal the genomic architecture of hybrid incompatibilities underlying speciation via character displacement in darters (Percidae: Etheostominae).</title>
        <authorList>
            <person name="Moran R.L."/>
            <person name="Catchen J.M."/>
            <person name="Fuller R.C."/>
        </authorList>
    </citation>
    <scope>NUCLEOTIDE SEQUENCE [LARGE SCALE GENOMIC DNA]</scope>
    <source>
        <strain evidence="1">EspeVRDwgs_2016</strain>
        <tissue evidence="1">Muscle</tissue>
    </source>
</reference>
<sequence>MVRLSDLRCGGQLALSDFVGVKTITAAMARTFKKSTEDHLGLRRKLLGGVGAPVIVEHLSGSQLQRQGQSSLGCLEQRWPEELTLDQRLTSNLNKPRAENGDWTSDLRPGVNLLHQPSARHWWSGGIVNFLSFLWTQNQRGEIILQSGWCFFPPRAGNVEVVAGGRLQETPGSTTPYKKWKPFTL</sequence>
<gene>
    <name evidence="1" type="ORF">FQN60_005529</name>
</gene>
<dbReference type="AlphaFoldDB" id="A0A5J5CDH4"/>
<dbReference type="Proteomes" id="UP000327493">
    <property type="component" value="Chromosome 23"/>
</dbReference>
<name>A0A5J5CDH4_9PERO</name>
<organism evidence="1 2">
    <name type="scientific">Etheostoma spectabile</name>
    <name type="common">orangethroat darter</name>
    <dbReference type="NCBI Taxonomy" id="54343"/>
    <lineage>
        <taxon>Eukaryota</taxon>
        <taxon>Metazoa</taxon>
        <taxon>Chordata</taxon>
        <taxon>Craniata</taxon>
        <taxon>Vertebrata</taxon>
        <taxon>Euteleostomi</taxon>
        <taxon>Actinopterygii</taxon>
        <taxon>Neopterygii</taxon>
        <taxon>Teleostei</taxon>
        <taxon>Neoteleostei</taxon>
        <taxon>Acanthomorphata</taxon>
        <taxon>Eupercaria</taxon>
        <taxon>Perciformes</taxon>
        <taxon>Percoidei</taxon>
        <taxon>Percidae</taxon>
        <taxon>Etheostomatinae</taxon>
        <taxon>Etheostoma</taxon>
    </lineage>
</organism>
<accession>A0A5J5CDH4</accession>
<proteinExistence type="predicted"/>
<dbReference type="EMBL" id="VOFY01000023">
    <property type="protein sequence ID" value="KAA8579994.1"/>
    <property type="molecule type" value="Genomic_DNA"/>
</dbReference>
<protein>
    <submittedName>
        <fullName evidence="1">Uncharacterized protein</fullName>
    </submittedName>
</protein>
<evidence type="ECO:0000313" key="2">
    <source>
        <dbReference type="Proteomes" id="UP000327493"/>
    </source>
</evidence>
<comment type="caution">
    <text evidence="1">The sequence shown here is derived from an EMBL/GenBank/DDBJ whole genome shotgun (WGS) entry which is preliminary data.</text>
</comment>
<evidence type="ECO:0000313" key="1">
    <source>
        <dbReference type="EMBL" id="KAA8579994.1"/>
    </source>
</evidence>
<keyword evidence="2" id="KW-1185">Reference proteome</keyword>